<evidence type="ECO:0000313" key="3">
    <source>
        <dbReference type="Proteomes" id="UP000255423"/>
    </source>
</evidence>
<gene>
    <name evidence="2" type="ORF">SAMN05661053_0485</name>
</gene>
<evidence type="ECO:0000259" key="1">
    <source>
        <dbReference type="Pfam" id="PF08759"/>
    </source>
</evidence>
<dbReference type="RefSeq" id="WP_109571960.1">
    <property type="nucleotide sequence ID" value="NZ_UHJL01000001.1"/>
</dbReference>
<dbReference type="Proteomes" id="UP000255423">
    <property type="component" value="Unassembled WGS sequence"/>
</dbReference>
<keyword evidence="2" id="KW-0808">Transferase</keyword>
<dbReference type="GO" id="GO:0016740">
    <property type="term" value="F:transferase activity"/>
    <property type="evidence" value="ECO:0007669"/>
    <property type="project" value="UniProtKB-KW"/>
</dbReference>
<organism evidence="2 3">
    <name type="scientific">Fibrobacter succinogenes</name>
    <name type="common">Bacteroides succinogenes</name>
    <dbReference type="NCBI Taxonomy" id="833"/>
    <lineage>
        <taxon>Bacteria</taxon>
        <taxon>Pseudomonadati</taxon>
        <taxon>Fibrobacterota</taxon>
        <taxon>Fibrobacteria</taxon>
        <taxon>Fibrobacterales</taxon>
        <taxon>Fibrobacteraceae</taxon>
        <taxon>Fibrobacter</taxon>
    </lineage>
</organism>
<reference evidence="2 3" key="1">
    <citation type="submission" date="2017-08" db="EMBL/GenBank/DDBJ databases">
        <authorList>
            <person name="de Groot N.N."/>
        </authorList>
    </citation>
    <scope>NUCLEOTIDE SEQUENCE [LARGE SCALE GENOMIC DNA]</scope>
    <source>
        <strain evidence="2 3">HM2</strain>
    </source>
</reference>
<evidence type="ECO:0000313" key="2">
    <source>
        <dbReference type="EMBL" id="SUQ19255.1"/>
    </source>
</evidence>
<sequence length="330" mass="38280">MKLQMNKNGLIRIKTKFQKNMLGKMIIKIYHCCIAIPRSKMLLLKYYLIRNNETFKSLAKIEFYKDSELFDLMINERKSVCRFGDGEIAWIYRDSRGYFGQENSKELSERLKQVLLSDCKDAVVCVPNFFGNMKGYAKSRIKNRNIHLSQYADRWLKLLNLSKRYGDALITRVYNGRFNVEYEYMFSMWKKVWDKKLVVMIEGAGTRFGVGNDLLSNAANVERIVGPSENAFGCYNKLIETARLYPKHDVLFLIAMGPTATILAYDLASEGYQAIDIGHLDIEYEWFLHHSDHAVSVKGKYVNEAGGMSSCDLDVEIEKKYNSEIRYRCV</sequence>
<protein>
    <submittedName>
        <fullName evidence="2">Glycosyltransferase, SP_1767 family</fullName>
    </submittedName>
</protein>
<dbReference type="Pfam" id="PF08759">
    <property type="entry name" value="GT-D"/>
    <property type="match status" value="1"/>
</dbReference>
<feature type="domain" description="Glycosyltransferase GT-D fold" evidence="1">
    <location>
        <begin position="80"/>
        <end position="304"/>
    </location>
</feature>
<dbReference type="InterPro" id="IPR014869">
    <property type="entry name" value="GT-D"/>
</dbReference>
<dbReference type="AlphaFoldDB" id="A0A380RVD6"/>
<dbReference type="EMBL" id="UHJL01000001">
    <property type="protein sequence ID" value="SUQ19255.1"/>
    <property type="molecule type" value="Genomic_DNA"/>
</dbReference>
<proteinExistence type="predicted"/>
<name>A0A380RVD6_FIBSU</name>
<accession>A0A380RVD6</accession>